<evidence type="ECO:0000256" key="1">
    <source>
        <dbReference type="SAM" id="MobiDB-lite"/>
    </source>
</evidence>
<reference evidence="3" key="1">
    <citation type="journal article" date="2016" name="Nat. Commun.">
        <title>The Gonium pectorale genome demonstrates co-option of cell cycle regulation during the evolution of multicellularity.</title>
        <authorList>
            <person name="Hanschen E.R."/>
            <person name="Marriage T.N."/>
            <person name="Ferris P.J."/>
            <person name="Hamaji T."/>
            <person name="Toyoda A."/>
            <person name="Fujiyama A."/>
            <person name="Neme R."/>
            <person name="Noguchi H."/>
            <person name="Minakuchi Y."/>
            <person name="Suzuki M."/>
            <person name="Kawai-Toyooka H."/>
            <person name="Smith D.R."/>
            <person name="Sparks H."/>
            <person name="Anderson J."/>
            <person name="Bakaric R."/>
            <person name="Luria V."/>
            <person name="Karger A."/>
            <person name="Kirschner M.W."/>
            <person name="Durand P.M."/>
            <person name="Michod R.E."/>
            <person name="Nozaki H."/>
            <person name="Olson B.J."/>
        </authorList>
    </citation>
    <scope>NUCLEOTIDE SEQUENCE [LARGE SCALE GENOMIC DNA]</scope>
    <source>
        <strain evidence="3">NIES-2863</strain>
    </source>
</reference>
<keyword evidence="3" id="KW-1185">Reference proteome</keyword>
<evidence type="ECO:0000313" key="3">
    <source>
        <dbReference type="Proteomes" id="UP000075714"/>
    </source>
</evidence>
<proteinExistence type="predicted"/>
<dbReference type="Proteomes" id="UP000075714">
    <property type="component" value="Unassembled WGS sequence"/>
</dbReference>
<dbReference type="OrthoDB" id="531410at2759"/>
<sequence length="92" mass="10301">MEVPPLMRTLRLVLSNGASITVPTTLRTDKPYFLNFDVYNRNLWRTRIKGEAAVDETEEAAPDRTKGFYARFQKGSKGAKGPAGKQATAKQR</sequence>
<accession>A0A150G1R6</accession>
<dbReference type="AlphaFoldDB" id="A0A150G1R6"/>
<organism evidence="2 3">
    <name type="scientific">Gonium pectorale</name>
    <name type="common">Green alga</name>
    <dbReference type="NCBI Taxonomy" id="33097"/>
    <lineage>
        <taxon>Eukaryota</taxon>
        <taxon>Viridiplantae</taxon>
        <taxon>Chlorophyta</taxon>
        <taxon>core chlorophytes</taxon>
        <taxon>Chlorophyceae</taxon>
        <taxon>CS clade</taxon>
        <taxon>Chlamydomonadales</taxon>
        <taxon>Volvocaceae</taxon>
        <taxon>Gonium</taxon>
    </lineage>
</organism>
<protein>
    <submittedName>
        <fullName evidence="2">Uncharacterized protein</fullName>
    </submittedName>
</protein>
<evidence type="ECO:0000313" key="2">
    <source>
        <dbReference type="EMBL" id="KXZ43435.1"/>
    </source>
</evidence>
<feature type="region of interest" description="Disordered" evidence="1">
    <location>
        <begin position="54"/>
        <end position="92"/>
    </location>
</feature>
<name>A0A150G1R6_GONPE</name>
<comment type="caution">
    <text evidence="2">The sequence shown here is derived from an EMBL/GenBank/DDBJ whole genome shotgun (WGS) entry which is preliminary data.</text>
</comment>
<gene>
    <name evidence="2" type="ORF">GPECTOR_90g521</name>
</gene>
<dbReference type="EMBL" id="LSYV01000091">
    <property type="protein sequence ID" value="KXZ43435.1"/>
    <property type="molecule type" value="Genomic_DNA"/>
</dbReference>
<feature type="compositionally biased region" description="Low complexity" evidence="1">
    <location>
        <begin position="73"/>
        <end position="92"/>
    </location>
</feature>